<gene>
    <name evidence="1" type="ORF">C4520_14840</name>
</gene>
<name>A0A3A4NQP6_ABYX5</name>
<evidence type="ECO:0000313" key="2">
    <source>
        <dbReference type="Proteomes" id="UP000265882"/>
    </source>
</evidence>
<comment type="caution">
    <text evidence="1">The sequence shown here is derived from an EMBL/GenBank/DDBJ whole genome shotgun (WGS) entry which is preliminary data.</text>
</comment>
<dbReference type="EMBL" id="QZKU01000105">
    <property type="protein sequence ID" value="RJP18124.1"/>
    <property type="molecule type" value="Genomic_DNA"/>
</dbReference>
<proteinExistence type="predicted"/>
<dbReference type="AlphaFoldDB" id="A0A3A4NQP6"/>
<reference evidence="1 2" key="1">
    <citation type="journal article" date="2017" name="ISME J.">
        <title>Energy and carbon metabolisms in a deep terrestrial subsurface fluid microbial community.</title>
        <authorList>
            <person name="Momper L."/>
            <person name="Jungbluth S.P."/>
            <person name="Lee M.D."/>
            <person name="Amend J.P."/>
        </authorList>
    </citation>
    <scope>NUCLEOTIDE SEQUENCE [LARGE SCALE GENOMIC DNA]</scope>
    <source>
        <strain evidence="1">SURF_5</strain>
    </source>
</reference>
<protein>
    <submittedName>
        <fullName evidence="1">Uncharacterized protein</fullName>
    </submittedName>
</protein>
<evidence type="ECO:0000313" key="1">
    <source>
        <dbReference type="EMBL" id="RJP18124.1"/>
    </source>
</evidence>
<sequence length="86" mass="9295">MGVRFPLDPGRPDLNEIQEAAAVKKNVPEQSSARKMPVDIRDQGVRRSAGQMLKKFEVLPAATAENESQAPSNVAGDTDHLIDIIG</sequence>
<accession>A0A3A4NQP6</accession>
<organism evidence="1 2">
    <name type="scientific">Abyssobacteria bacterium (strain SURF_5)</name>
    <dbReference type="NCBI Taxonomy" id="2093360"/>
    <lineage>
        <taxon>Bacteria</taxon>
        <taxon>Pseudomonadati</taxon>
        <taxon>Candidatus Hydrogenedentota</taxon>
        <taxon>Candidatus Abyssobacteria</taxon>
    </lineage>
</organism>
<dbReference type="Proteomes" id="UP000265882">
    <property type="component" value="Unassembled WGS sequence"/>
</dbReference>